<evidence type="ECO:0000259" key="2">
    <source>
        <dbReference type="PROSITE" id="PS50025"/>
    </source>
</evidence>
<evidence type="ECO:0000256" key="1">
    <source>
        <dbReference type="PROSITE-ProRule" id="PRU00122"/>
    </source>
</evidence>
<dbReference type="InterPro" id="IPR013320">
    <property type="entry name" value="ConA-like_dom_sf"/>
</dbReference>
<dbReference type="OrthoDB" id="10011303at2759"/>
<proteinExistence type="predicted"/>
<dbReference type="CDD" id="cd00110">
    <property type="entry name" value="LamG"/>
    <property type="match status" value="2"/>
</dbReference>
<sequence length="364" mass="40590">MQLIILLTPTGSRRNSRIEFQTLPSNPRGDFKFSFDFRTTATEGVIFYASDELHRDVIAIYMKDGKIVMRFNPGDGPVQMRSQKAFNDGAWHSAVGERINAFGVLYVDGYQEGNGTSKGKSKFIDLKPPYYYGGLSTEIADQARANTEETDLSFNGCLRIMRMNNQRLSGEHQAFGLNRCSENVEPGIFFGEGLRAHVILRQRFSVGRVFEMKMDIKPRKNNGVIMSVHGRRDFVLLQLRNGSVELTVDNGKGEIVNRYTPPSPWSICDGKWHTIQVIKNKIIAILIVDGTSTNPVSGKIGATSTDTKHPLFLGTQPRIMQRRGNAVAEKFVGCIRNVSINKETEDLPYATFVGQVNAGSCPTI</sequence>
<reference evidence="3 4" key="1">
    <citation type="submission" date="2018-04" db="EMBL/GenBank/DDBJ databases">
        <authorList>
            <person name="Zhang X."/>
            <person name="Yuan J."/>
            <person name="Li F."/>
            <person name="Xiang J."/>
        </authorList>
    </citation>
    <scope>NUCLEOTIDE SEQUENCE [LARGE SCALE GENOMIC DNA]</scope>
    <source>
        <tissue evidence="3">Muscle</tissue>
    </source>
</reference>
<protein>
    <submittedName>
        <fullName evidence="3">Putative laminin A chain</fullName>
    </submittedName>
</protein>
<evidence type="ECO:0000313" key="4">
    <source>
        <dbReference type="Proteomes" id="UP000283509"/>
    </source>
</evidence>
<dbReference type="Pfam" id="PF00054">
    <property type="entry name" value="Laminin_G_1"/>
    <property type="match status" value="1"/>
</dbReference>
<comment type="caution">
    <text evidence="1">Lacks conserved residue(s) required for the propagation of feature annotation.</text>
</comment>
<comment type="caution">
    <text evidence="3">The sequence shown here is derived from an EMBL/GenBank/DDBJ whole genome shotgun (WGS) entry which is preliminary data.</text>
</comment>
<dbReference type="SUPFAM" id="SSF49899">
    <property type="entry name" value="Concanavalin A-like lectins/glucanases"/>
    <property type="match status" value="2"/>
</dbReference>
<reference evidence="3 4" key="2">
    <citation type="submission" date="2019-01" db="EMBL/GenBank/DDBJ databases">
        <title>The decoding of complex shrimp genome reveals the adaptation for benthos swimmer, frequently molting mechanism and breeding impact on genome.</title>
        <authorList>
            <person name="Sun Y."/>
            <person name="Gao Y."/>
            <person name="Yu Y."/>
        </authorList>
    </citation>
    <scope>NUCLEOTIDE SEQUENCE [LARGE SCALE GENOMIC DNA]</scope>
    <source>
        <tissue evidence="3">Muscle</tissue>
    </source>
</reference>
<dbReference type="SMART" id="SM00282">
    <property type="entry name" value="LamG"/>
    <property type="match status" value="2"/>
</dbReference>
<feature type="domain" description="Laminin G" evidence="2">
    <location>
        <begin position="187"/>
        <end position="361"/>
    </location>
</feature>
<accession>A0A423T016</accession>
<feature type="disulfide bond" evidence="1">
    <location>
        <begin position="334"/>
        <end position="361"/>
    </location>
</feature>
<organism evidence="3 4">
    <name type="scientific">Penaeus vannamei</name>
    <name type="common">Whiteleg shrimp</name>
    <name type="synonym">Litopenaeus vannamei</name>
    <dbReference type="NCBI Taxonomy" id="6689"/>
    <lineage>
        <taxon>Eukaryota</taxon>
        <taxon>Metazoa</taxon>
        <taxon>Ecdysozoa</taxon>
        <taxon>Arthropoda</taxon>
        <taxon>Crustacea</taxon>
        <taxon>Multicrustacea</taxon>
        <taxon>Malacostraca</taxon>
        <taxon>Eumalacostraca</taxon>
        <taxon>Eucarida</taxon>
        <taxon>Decapoda</taxon>
        <taxon>Dendrobranchiata</taxon>
        <taxon>Penaeoidea</taxon>
        <taxon>Penaeidae</taxon>
        <taxon>Penaeus</taxon>
    </lineage>
</organism>
<evidence type="ECO:0000313" key="3">
    <source>
        <dbReference type="EMBL" id="ROT69802.1"/>
    </source>
</evidence>
<dbReference type="EMBL" id="QCYY01002517">
    <property type="protein sequence ID" value="ROT69802.1"/>
    <property type="molecule type" value="Genomic_DNA"/>
</dbReference>
<keyword evidence="1" id="KW-1015">Disulfide bond</keyword>
<gene>
    <name evidence="3" type="ORF">C7M84_011963</name>
</gene>
<keyword evidence="4" id="KW-1185">Reference proteome</keyword>
<dbReference type="Pfam" id="PF02210">
    <property type="entry name" value="Laminin_G_2"/>
    <property type="match status" value="1"/>
</dbReference>
<dbReference type="GO" id="GO:0016020">
    <property type="term" value="C:membrane"/>
    <property type="evidence" value="ECO:0007669"/>
    <property type="project" value="UniProtKB-SubCell"/>
</dbReference>
<feature type="domain" description="Laminin G" evidence="2">
    <location>
        <begin position="7"/>
        <end position="180"/>
    </location>
</feature>
<dbReference type="InterPro" id="IPR050372">
    <property type="entry name" value="Neurexin-related_CASP"/>
</dbReference>
<name>A0A423T016_PENVA</name>
<dbReference type="AlphaFoldDB" id="A0A423T016"/>
<dbReference type="STRING" id="6689.A0A423T016"/>
<dbReference type="Gene3D" id="2.60.120.200">
    <property type="match status" value="2"/>
</dbReference>
<dbReference type="InterPro" id="IPR001791">
    <property type="entry name" value="Laminin_G"/>
</dbReference>
<dbReference type="PANTHER" id="PTHR15036">
    <property type="entry name" value="PIKACHURIN-LIKE PROTEIN"/>
    <property type="match status" value="1"/>
</dbReference>
<dbReference type="Proteomes" id="UP000283509">
    <property type="component" value="Unassembled WGS sequence"/>
</dbReference>
<dbReference type="PANTHER" id="PTHR15036:SF85">
    <property type="entry name" value="SP2353, ISOFORM A"/>
    <property type="match status" value="1"/>
</dbReference>
<dbReference type="PROSITE" id="PS50025">
    <property type="entry name" value="LAM_G_DOMAIN"/>
    <property type="match status" value="2"/>
</dbReference>